<dbReference type="Pfam" id="PF04883">
    <property type="entry name" value="HK97-gp10_like"/>
    <property type="match status" value="1"/>
</dbReference>
<dbReference type="EMBL" id="JBHTOQ010000022">
    <property type="protein sequence ID" value="MFD1481603.1"/>
    <property type="molecule type" value="Genomic_DNA"/>
</dbReference>
<evidence type="ECO:0000313" key="3">
    <source>
        <dbReference type="Proteomes" id="UP001597302"/>
    </source>
</evidence>
<feature type="region of interest" description="Disordered" evidence="1">
    <location>
        <begin position="119"/>
        <end position="141"/>
    </location>
</feature>
<reference evidence="3" key="1">
    <citation type="journal article" date="2019" name="Int. J. Syst. Evol. Microbiol.">
        <title>The Global Catalogue of Microorganisms (GCM) 10K type strain sequencing project: providing services to taxonomists for standard genome sequencing and annotation.</title>
        <authorList>
            <consortium name="The Broad Institute Genomics Platform"/>
            <consortium name="The Broad Institute Genome Sequencing Center for Infectious Disease"/>
            <person name="Wu L."/>
            <person name="Ma J."/>
        </authorList>
    </citation>
    <scope>NUCLEOTIDE SEQUENCE [LARGE SCALE GENOMIC DNA]</scope>
    <source>
        <strain evidence="3">CCM 8875</strain>
    </source>
</reference>
<evidence type="ECO:0000256" key="1">
    <source>
        <dbReference type="SAM" id="MobiDB-lite"/>
    </source>
</evidence>
<dbReference type="RefSeq" id="WP_131572909.1">
    <property type="nucleotide sequence ID" value="NZ_CBCSAJ010000004.1"/>
</dbReference>
<name>A0ABW4DXT0_9RHOB</name>
<proteinExistence type="predicted"/>
<sequence length="172" mass="19044">MARSARMHIDGLADLEKALGNLTKAVSKNVLRSSMREAAAPMVDMAKSLVPVDDGELRDSIIIGGLLNKSQKSKHRKLTKDERSSIELFVGPSYKLGAGGRHGHLVEFGTSPHLNSGQFKGTKHPGTAPQPFMRPTYDREAQPTVERLKPILWRKIDQIAKREARKLERGGR</sequence>
<dbReference type="InterPro" id="IPR010064">
    <property type="entry name" value="HK97-gp10_tail"/>
</dbReference>
<keyword evidence="3" id="KW-1185">Reference proteome</keyword>
<dbReference type="NCBIfam" id="TIGR01725">
    <property type="entry name" value="phge_HK97_gp10"/>
    <property type="match status" value="1"/>
</dbReference>
<accession>A0ABW4DXT0</accession>
<comment type="caution">
    <text evidence="2">The sequence shown here is derived from an EMBL/GenBank/DDBJ whole genome shotgun (WGS) entry which is preliminary data.</text>
</comment>
<gene>
    <name evidence="2" type="ORF">ACFQ5P_09875</name>
</gene>
<organism evidence="2 3">
    <name type="scientific">Paracoccus nototheniae</name>
    <dbReference type="NCBI Taxonomy" id="2489002"/>
    <lineage>
        <taxon>Bacteria</taxon>
        <taxon>Pseudomonadati</taxon>
        <taxon>Pseudomonadota</taxon>
        <taxon>Alphaproteobacteria</taxon>
        <taxon>Rhodobacterales</taxon>
        <taxon>Paracoccaceae</taxon>
        <taxon>Paracoccus</taxon>
    </lineage>
</organism>
<protein>
    <submittedName>
        <fullName evidence="2">HK97-gp10 family putative phage morphogenesis protein</fullName>
    </submittedName>
</protein>
<dbReference type="Proteomes" id="UP001597302">
    <property type="component" value="Unassembled WGS sequence"/>
</dbReference>
<evidence type="ECO:0000313" key="2">
    <source>
        <dbReference type="EMBL" id="MFD1481603.1"/>
    </source>
</evidence>